<keyword evidence="4" id="KW-1185">Reference proteome</keyword>
<dbReference type="RefSeq" id="WP_169800827.1">
    <property type="nucleotide sequence ID" value="NZ_CP011509.1"/>
</dbReference>
<keyword evidence="2" id="KW-0804">Transcription</keyword>
<protein>
    <submittedName>
        <fullName evidence="3">GRAS domain family protein</fullName>
    </submittedName>
</protein>
<reference evidence="3 4" key="1">
    <citation type="submission" date="2018-08" db="EMBL/GenBank/DDBJ databases">
        <title>Genomic Encyclopedia of Archaeal and Bacterial Type Strains, Phase II (KMG-II): from individual species to whole genera.</title>
        <authorList>
            <person name="Goeker M."/>
        </authorList>
    </citation>
    <scope>NUCLEOTIDE SEQUENCE [LARGE SCALE GENOMIC DNA]</scope>
    <source>
        <strain evidence="3 4">DSM 2261</strain>
    </source>
</reference>
<dbReference type="PANTHER" id="PTHR31636">
    <property type="entry name" value="OSJNBA0084A10.13 PROTEIN-RELATED"/>
    <property type="match status" value="1"/>
</dbReference>
<dbReference type="Proteomes" id="UP000256345">
    <property type="component" value="Unassembled WGS sequence"/>
</dbReference>
<dbReference type="Gene3D" id="3.40.50.150">
    <property type="entry name" value="Vaccinia Virus protein VP39"/>
    <property type="match status" value="1"/>
</dbReference>
<accession>A0ABX9JKR8</accession>
<sequence>MRSEKYSLLTRALEELQTGQSAAARRSLAALTRLLDVDAVAEDMKYFLFATALARRVGVGEAQQMNLYLRRFELPQISLFNLVAERLPMVGMAGRIANDLLCGLLEGHEDATLIDVGLGTGRQEAALLRQLAERGTTLRRLTVVGVEPDPHSLRQAETSLTALAGEMGITLRFVSVPKVVEALDEEDWALLRDTPGPRLVHSAFAMHHIAAGVDRQEVFHRMRTMEPTAVVLVEPNSDHATDSLSQRFHNAWHHFSHNFELVDELGLPERERNGIKLFFGREFEDILGAVDDSQRYERHERVETWGNRLRNAGFCPAPAHRLAGNWSFPHPAVHIRPGPGYVGVGYKEETLVTVLCATTEASC</sequence>
<proteinExistence type="predicted"/>
<organism evidence="3 4">
    <name type="scientific">Archangium gephyra</name>
    <dbReference type="NCBI Taxonomy" id="48"/>
    <lineage>
        <taxon>Bacteria</taxon>
        <taxon>Pseudomonadati</taxon>
        <taxon>Myxococcota</taxon>
        <taxon>Myxococcia</taxon>
        <taxon>Myxococcales</taxon>
        <taxon>Cystobacterineae</taxon>
        <taxon>Archangiaceae</taxon>
        <taxon>Archangium</taxon>
    </lineage>
</organism>
<gene>
    <name evidence="3" type="ORF">ATI61_12526</name>
</gene>
<evidence type="ECO:0000256" key="1">
    <source>
        <dbReference type="ARBA" id="ARBA00023015"/>
    </source>
</evidence>
<dbReference type="SUPFAM" id="SSF53335">
    <property type="entry name" value="S-adenosyl-L-methionine-dependent methyltransferases"/>
    <property type="match status" value="1"/>
</dbReference>
<dbReference type="InterPro" id="IPR005202">
    <property type="entry name" value="TF_GRAS"/>
</dbReference>
<evidence type="ECO:0000313" key="3">
    <source>
        <dbReference type="EMBL" id="REG15400.1"/>
    </source>
</evidence>
<dbReference type="PROSITE" id="PS50985">
    <property type="entry name" value="GRAS"/>
    <property type="match status" value="1"/>
</dbReference>
<keyword evidence="1" id="KW-0805">Transcription regulation</keyword>
<name>A0ABX9JKR8_9BACT</name>
<evidence type="ECO:0000313" key="4">
    <source>
        <dbReference type="Proteomes" id="UP000256345"/>
    </source>
</evidence>
<dbReference type="Pfam" id="PF03514">
    <property type="entry name" value="GRAS"/>
    <property type="match status" value="1"/>
</dbReference>
<dbReference type="InterPro" id="IPR029063">
    <property type="entry name" value="SAM-dependent_MTases_sf"/>
</dbReference>
<dbReference type="EMBL" id="QUMU01000025">
    <property type="protein sequence ID" value="REG15400.1"/>
    <property type="molecule type" value="Genomic_DNA"/>
</dbReference>
<comment type="caution">
    <text evidence="3">The sequence shown here is derived from an EMBL/GenBank/DDBJ whole genome shotgun (WGS) entry which is preliminary data.</text>
</comment>
<evidence type="ECO:0000256" key="2">
    <source>
        <dbReference type="ARBA" id="ARBA00023163"/>
    </source>
</evidence>